<reference evidence="12 13" key="1">
    <citation type="submission" date="2018-04" db="EMBL/GenBank/DDBJ databases">
        <title>Novel Campyloabacter and Helicobacter Species and Strains.</title>
        <authorList>
            <person name="Mannion A.J."/>
            <person name="Shen Z."/>
            <person name="Fox J.G."/>
        </authorList>
    </citation>
    <scope>NUCLEOTIDE SEQUENCE [LARGE SCALE GENOMIC DNA]</scope>
    <source>
        <strain evidence="12 13">MIT 04-9366</strain>
    </source>
</reference>
<keyword evidence="12" id="KW-0966">Cell projection</keyword>
<comment type="function">
    <text evidence="1 10">Assembles around the rod to form the L-ring and probably protects the motor/basal body from shearing forces during rotation.</text>
</comment>
<dbReference type="GO" id="GO:0071973">
    <property type="term" value="P:bacterial-type flagellum-dependent cell motility"/>
    <property type="evidence" value="ECO:0007669"/>
    <property type="project" value="InterPro"/>
</dbReference>
<gene>
    <name evidence="10" type="primary">flgH</name>
    <name evidence="12" type="ORF">CQA58_06560</name>
</gene>
<comment type="subcellular location">
    <subcellularLocation>
        <location evidence="10">Cell outer membrane</location>
    </subcellularLocation>
    <subcellularLocation>
        <location evidence="10">Bacterial flagellum basal body</location>
    </subcellularLocation>
</comment>
<keyword evidence="5 11" id="KW-0732">Signal</keyword>
<evidence type="ECO:0000256" key="4">
    <source>
        <dbReference type="ARBA" id="ARBA00016940"/>
    </source>
</evidence>
<dbReference type="AlphaFoldDB" id="A0A3D8IY25"/>
<evidence type="ECO:0000256" key="11">
    <source>
        <dbReference type="SAM" id="SignalP"/>
    </source>
</evidence>
<feature type="chain" id="PRO_5017733132" description="Flagellar L-ring protein" evidence="11">
    <location>
        <begin position="23"/>
        <end position="238"/>
    </location>
</feature>
<name>A0A3D8IY25_9HELI</name>
<proteinExistence type="inferred from homology"/>
<dbReference type="Proteomes" id="UP000257045">
    <property type="component" value="Unassembled WGS sequence"/>
</dbReference>
<evidence type="ECO:0000313" key="12">
    <source>
        <dbReference type="EMBL" id="RDU69815.1"/>
    </source>
</evidence>
<keyword evidence="6 10" id="KW-0472">Membrane</keyword>
<dbReference type="PANTHER" id="PTHR34933:SF1">
    <property type="entry name" value="FLAGELLAR L-RING PROTEIN"/>
    <property type="match status" value="1"/>
</dbReference>
<keyword evidence="12" id="KW-0282">Flagellum</keyword>
<accession>A0A3D8IY25</accession>
<evidence type="ECO:0000256" key="1">
    <source>
        <dbReference type="ARBA" id="ARBA00002591"/>
    </source>
</evidence>
<comment type="subunit">
    <text evidence="3 10">The basal body constitutes a major portion of the flagellar organelle and consists of four rings (L,P,S, and M) mounted on a central rod.</text>
</comment>
<dbReference type="RefSeq" id="WP_115569943.1">
    <property type="nucleotide sequence ID" value="NZ_NXLV01000013.1"/>
</dbReference>
<sequence length="238" mass="26472">MKRIYFTLLSLSLGLSIHILNAQEPKIDLAPPEYVEEMPEKEFIPEFSKAGSLFGQGDRPLFADRRAMKPDDLITVIIDESSTSSFNTTKTYNGSSGGNVTPPLLAYNGSDEDQKKAVEYLNNQANYTLQKGNNTSNFQGGGNQSTTQTTTLTLTARVIKVLENGNYFIYGNKEILVDGEKQIMRISGVIRPYDISRENTIASKYIADAKIEYATKGSIAQTTKQKPTIQKIEDDYPF</sequence>
<dbReference type="GO" id="GO:0009427">
    <property type="term" value="C:bacterial-type flagellum basal body, distal rod, L ring"/>
    <property type="evidence" value="ECO:0007669"/>
    <property type="project" value="InterPro"/>
</dbReference>
<evidence type="ECO:0000256" key="8">
    <source>
        <dbReference type="ARBA" id="ARBA00023237"/>
    </source>
</evidence>
<dbReference type="EMBL" id="NXLV01000013">
    <property type="protein sequence ID" value="RDU69815.1"/>
    <property type="molecule type" value="Genomic_DNA"/>
</dbReference>
<evidence type="ECO:0000256" key="5">
    <source>
        <dbReference type="ARBA" id="ARBA00022729"/>
    </source>
</evidence>
<dbReference type="InterPro" id="IPR000527">
    <property type="entry name" value="Flag_Lring"/>
</dbReference>
<protein>
    <recommendedName>
        <fullName evidence="4 10">Flagellar L-ring protein</fullName>
    </recommendedName>
    <alternativeName>
        <fullName evidence="9 10">Basal body L-ring protein</fullName>
    </alternativeName>
</protein>
<dbReference type="PRINTS" id="PR01008">
    <property type="entry name" value="FLGLRINGFLGH"/>
</dbReference>
<evidence type="ECO:0000256" key="10">
    <source>
        <dbReference type="HAMAP-Rule" id="MF_00415"/>
    </source>
</evidence>
<organism evidence="12 13">
    <name type="scientific">Helicobacter brantae</name>
    <dbReference type="NCBI Taxonomy" id="375927"/>
    <lineage>
        <taxon>Bacteria</taxon>
        <taxon>Pseudomonadati</taxon>
        <taxon>Campylobacterota</taxon>
        <taxon>Epsilonproteobacteria</taxon>
        <taxon>Campylobacterales</taxon>
        <taxon>Helicobacteraceae</taxon>
        <taxon>Helicobacter</taxon>
    </lineage>
</organism>
<keyword evidence="13" id="KW-1185">Reference proteome</keyword>
<comment type="similarity">
    <text evidence="2 10">Belongs to the FlgH family.</text>
</comment>
<dbReference type="PANTHER" id="PTHR34933">
    <property type="entry name" value="FLAGELLAR L-RING PROTEIN"/>
    <property type="match status" value="1"/>
</dbReference>
<evidence type="ECO:0000256" key="3">
    <source>
        <dbReference type="ARBA" id="ARBA00011439"/>
    </source>
</evidence>
<dbReference type="Pfam" id="PF02107">
    <property type="entry name" value="FlgH"/>
    <property type="match status" value="1"/>
</dbReference>
<feature type="signal peptide" evidence="11">
    <location>
        <begin position="1"/>
        <end position="22"/>
    </location>
</feature>
<keyword evidence="12" id="KW-0969">Cilium</keyword>
<dbReference type="GO" id="GO:0003774">
    <property type="term" value="F:cytoskeletal motor activity"/>
    <property type="evidence" value="ECO:0007669"/>
    <property type="project" value="InterPro"/>
</dbReference>
<keyword evidence="7 10" id="KW-0975">Bacterial flagellum</keyword>
<evidence type="ECO:0000256" key="9">
    <source>
        <dbReference type="ARBA" id="ARBA00032876"/>
    </source>
</evidence>
<dbReference type="NCBIfam" id="NF001303">
    <property type="entry name" value="PRK00249.1-3"/>
    <property type="match status" value="1"/>
</dbReference>
<comment type="caution">
    <text evidence="12">The sequence shown here is derived from an EMBL/GenBank/DDBJ whole genome shotgun (WGS) entry which is preliminary data.</text>
</comment>
<evidence type="ECO:0000256" key="6">
    <source>
        <dbReference type="ARBA" id="ARBA00023136"/>
    </source>
</evidence>
<evidence type="ECO:0000256" key="7">
    <source>
        <dbReference type="ARBA" id="ARBA00023143"/>
    </source>
</evidence>
<dbReference type="GO" id="GO:0009279">
    <property type="term" value="C:cell outer membrane"/>
    <property type="evidence" value="ECO:0007669"/>
    <property type="project" value="UniProtKB-SubCell"/>
</dbReference>
<dbReference type="HAMAP" id="MF_00415">
    <property type="entry name" value="FlgH"/>
    <property type="match status" value="1"/>
</dbReference>
<dbReference type="OrthoDB" id="9789227at2"/>
<keyword evidence="8 10" id="KW-0998">Cell outer membrane</keyword>
<evidence type="ECO:0000256" key="2">
    <source>
        <dbReference type="ARBA" id="ARBA00006929"/>
    </source>
</evidence>
<evidence type="ECO:0000313" key="13">
    <source>
        <dbReference type="Proteomes" id="UP000257045"/>
    </source>
</evidence>